<gene>
    <name evidence="3" type="ORF">IAC79_04760</name>
</gene>
<dbReference type="EMBL" id="DVOR01000153">
    <property type="protein sequence ID" value="HIV09406.1"/>
    <property type="molecule type" value="Genomic_DNA"/>
</dbReference>
<dbReference type="GO" id="GO:0006281">
    <property type="term" value="P:DNA repair"/>
    <property type="evidence" value="ECO:0007669"/>
    <property type="project" value="TreeGrafter"/>
</dbReference>
<keyword evidence="1" id="KW-0378">Hydrolase</keyword>
<keyword evidence="3" id="KW-0347">Helicase</keyword>
<dbReference type="AlphaFoldDB" id="A0A9D1NMI7"/>
<feature type="non-terminal residue" evidence="3">
    <location>
        <position position="609"/>
    </location>
</feature>
<comment type="caution">
    <text evidence="3">The sequence shown here is derived from an EMBL/GenBank/DDBJ whole genome shotgun (WGS) entry which is preliminary data.</text>
</comment>
<dbReference type="InterPro" id="IPR027417">
    <property type="entry name" value="P-loop_NTPase"/>
</dbReference>
<dbReference type="Pfam" id="PF04851">
    <property type="entry name" value="ResIII"/>
    <property type="match status" value="1"/>
</dbReference>
<evidence type="ECO:0000256" key="1">
    <source>
        <dbReference type="ARBA" id="ARBA00022801"/>
    </source>
</evidence>
<dbReference type="GO" id="GO:0004386">
    <property type="term" value="F:helicase activity"/>
    <property type="evidence" value="ECO:0007669"/>
    <property type="project" value="UniProtKB-KW"/>
</dbReference>
<keyword evidence="3" id="KW-0067">ATP-binding</keyword>
<dbReference type="PANTHER" id="PTHR45766:SF6">
    <property type="entry name" value="SWI_SNF-RELATED MATRIX-ASSOCIATED ACTIN-DEPENDENT REGULATOR OF CHROMATIN SUBFAMILY A-LIKE PROTEIN 1"/>
    <property type="match status" value="1"/>
</dbReference>
<sequence>MPQAGLFAPDEASRAALAAVYERLWAQGTDVKAPLRAALAALYAPNAPRFIYFLSLWHLFHDRLPEWRGAFADDRRLEETPIWKALYAFQRHGAIAALRKLKKDGGCILADSVGLGKTYTALAVIKAYERMNRRVLVLCPKKLRTNWLRFLQDDEDNPLPTLTGRSDFFYALLNHTDLSLPWVDPGRGMRVSREDFFRKDFGLIVIDESHNFRNRGGKRYRFLLDYLKAHPKTKLLLLSATPVSNRLSDLTHQLGLVYRGDEPPSGPFLREVVAVVSAAQRLSTQWSRTHADDPEQLSAATLANVLPPTYFRLLERYTIARSQSGISKFYADAETEIGVFPKCKSLSCYPEIDTQSARVDVTTLSDRLNDLTLVAYNPTHCLRAGIRWHEEEEGKQLLDKNRQKSLTALMRINALKRLESSVDSFRRTVRDAVLARTQAQLEALAKGTVRLPWVTAKALLGEAEAKRQAKAAALGIDPDTLDEDDEALAEGLSREVVLPAKQYFDVAALKRYLKQDLGVLKGILDDVESVGPARDAKLAELEHVLQEKVDHPLNPGNEKTLIFSAFADTVEYVAKALAERHPERHIACVSGSKGIVWHGGRAKAEEMGR</sequence>
<dbReference type="SMART" id="SM00487">
    <property type="entry name" value="DEXDc"/>
    <property type="match status" value="1"/>
</dbReference>
<feature type="domain" description="Helicase ATP-binding" evidence="2">
    <location>
        <begin position="98"/>
        <end position="260"/>
    </location>
</feature>
<dbReference type="Proteomes" id="UP000886845">
    <property type="component" value="Unassembled WGS sequence"/>
</dbReference>
<dbReference type="GO" id="GO:0005524">
    <property type="term" value="F:ATP binding"/>
    <property type="evidence" value="ECO:0007669"/>
    <property type="project" value="InterPro"/>
</dbReference>
<protein>
    <submittedName>
        <fullName evidence="3">DEAD/DEAH box helicase family protein</fullName>
    </submittedName>
</protein>
<dbReference type="PROSITE" id="PS51192">
    <property type="entry name" value="HELICASE_ATP_BIND_1"/>
    <property type="match status" value="1"/>
</dbReference>
<dbReference type="InterPro" id="IPR006935">
    <property type="entry name" value="Helicase/UvrB_N"/>
</dbReference>
<proteinExistence type="predicted"/>
<dbReference type="InterPro" id="IPR038718">
    <property type="entry name" value="SNF2-like_sf"/>
</dbReference>
<keyword evidence="3" id="KW-0547">Nucleotide-binding</keyword>
<evidence type="ECO:0000313" key="3">
    <source>
        <dbReference type="EMBL" id="HIV09406.1"/>
    </source>
</evidence>
<dbReference type="GO" id="GO:0031297">
    <property type="term" value="P:replication fork processing"/>
    <property type="evidence" value="ECO:0007669"/>
    <property type="project" value="TreeGrafter"/>
</dbReference>
<organism evidence="3 4">
    <name type="scientific">Candidatus Spyradenecus faecavium</name>
    <dbReference type="NCBI Taxonomy" id="2840947"/>
    <lineage>
        <taxon>Bacteria</taxon>
        <taxon>Pseudomonadati</taxon>
        <taxon>Lentisphaerota</taxon>
        <taxon>Lentisphaeria</taxon>
        <taxon>Lentisphaerales</taxon>
        <taxon>Lentisphaeraceae</taxon>
        <taxon>Lentisphaeraceae incertae sedis</taxon>
        <taxon>Candidatus Spyradenecus</taxon>
    </lineage>
</organism>
<dbReference type="InterPro" id="IPR014001">
    <property type="entry name" value="Helicase_ATP-bd"/>
</dbReference>
<dbReference type="Gene3D" id="3.40.50.300">
    <property type="entry name" value="P-loop containing nucleotide triphosphate hydrolases"/>
    <property type="match status" value="1"/>
</dbReference>
<dbReference type="GO" id="GO:0016787">
    <property type="term" value="F:hydrolase activity"/>
    <property type="evidence" value="ECO:0007669"/>
    <property type="project" value="UniProtKB-KW"/>
</dbReference>
<dbReference type="SUPFAM" id="SSF52540">
    <property type="entry name" value="P-loop containing nucleoside triphosphate hydrolases"/>
    <property type="match status" value="2"/>
</dbReference>
<name>A0A9D1NMI7_9BACT</name>
<evidence type="ECO:0000259" key="2">
    <source>
        <dbReference type="PROSITE" id="PS51192"/>
    </source>
</evidence>
<reference evidence="3" key="2">
    <citation type="journal article" date="2021" name="PeerJ">
        <title>Extensive microbial diversity within the chicken gut microbiome revealed by metagenomics and culture.</title>
        <authorList>
            <person name="Gilroy R."/>
            <person name="Ravi A."/>
            <person name="Getino M."/>
            <person name="Pursley I."/>
            <person name="Horton D.L."/>
            <person name="Alikhan N.F."/>
            <person name="Baker D."/>
            <person name="Gharbi K."/>
            <person name="Hall N."/>
            <person name="Watson M."/>
            <person name="Adriaenssens E.M."/>
            <person name="Foster-Nyarko E."/>
            <person name="Jarju S."/>
            <person name="Secka A."/>
            <person name="Antonio M."/>
            <person name="Oren A."/>
            <person name="Chaudhuri R.R."/>
            <person name="La Ragione R."/>
            <person name="Hildebrand F."/>
            <person name="Pallen M.J."/>
        </authorList>
    </citation>
    <scope>NUCLEOTIDE SEQUENCE</scope>
    <source>
        <strain evidence="3">35461</strain>
    </source>
</reference>
<dbReference type="Gene3D" id="3.40.50.10810">
    <property type="entry name" value="Tandem AAA-ATPase domain"/>
    <property type="match status" value="1"/>
</dbReference>
<evidence type="ECO:0000313" key="4">
    <source>
        <dbReference type="Proteomes" id="UP000886845"/>
    </source>
</evidence>
<accession>A0A9D1NMI7</accession>
<dbReference type="GO" id="GO:0003677">
    <property type="term" value="F:DNA binding"/>
    <property type="evidence" value="ECO:0007669"/>
    <property type="project" value="InterPro"/>
</dbReference>
<reference evidence="3" key="1">
    <citation type="submission" date="2020-10" db="EMBL/GenBank/DDBJ databases">
        <authorList>
            <person name="Gilroy R."/>
        </authorList>
    </citation>
    <scope>NUCLEOTIDE SEQUENCE</scope>
    <source>
        <strain evidence="3">35461</strain>
    </source>
</reference>
<dbReference type="PANTHER" id="PTHR45766">
    <property type="entry name" value="DNA ANNEALING HELICASE AND ENDONUCLEASE ZRANB3 FAMILY MEMBER"/>
    <property type="match status" value="1"/>
</dbReference>